<reference evidence="10" key="2">
    <citation type="submission" date="2021-01" db="UniProtKB">
        <authorList>
            <consortium name="EnsemblMetazoa"/>
        </authorList>
    </citation>
    <scope>IDENTIFICATION</scope>
</reference>
<evidence type="ECO:0000256" key="5">
    <source>
        <dbReference type="ARBA" id="ARBA00022792"/>
    </source>
</evidence>
<dbReference type="PANTHER" id="PTHR14154">
    <property type="entry name" value="UPF0041 BRAIN PROTEIN 44-RELATED"/>
    <property type="match status" value="1"/>
</dbReference>
<evidence type="ECO:0000313" key="11">
    <source>
        <dbReference type="Proteomes" id="UP000007110"/>
    </source>
</evidence>
<dbReference type="InterPro" id="IPR005336">
    <property type="entry name" value="MPC"/>
</dbReference>
<evidence type="ECO:0000256" key="4">
    <source>
        <dbReference type="ARBA" id="ARBA00022692"/>
    </source>
</evidence>
<dbReference type="OMA" id="HFWAPMF"/>
<comment type="caution">
    <text evidence="9">Lacks conserved residue(s) required for the propagation of feature annotation.</text>
</comment>
<keyword evidence="11" id="KW-1185">Reference proteome</keyword>
<dbReference type="OrthoDB" id="869189at2759"/>
<dbReference type="Pfam" id="PF03650">
    <property type="entry name" value="MPC"/>
    <property type="match status" value="1"/>
</dbReference>
<reference evidence="11" key="1">
    <citation type="submission" date="2015-02" db="EMBL/GenBank/DDBJ databases">
        <title>Genome sequencing for Strongylocentrotus purpuratus.</title>
        <authorList>
            <person name="Murali S."/>
            <person name="Liu Y."/>
            <person name="Vee V."/>
            <person name="English A."/>
            <person name="Wang M."/>
            <person name="Skinner E."/>
            <person name="Han Y."/>
            <person name="Muzny D.M."/>
            <person name="Worley K.C."/>
            <person name="Gibbs R.A."/>
        </authorList>
    </citation>
    <scope>NUCLEOTIDE SEQUENCE</scope>
</reference>
<sequence>MASRRHALLTCVRFLSRPQHRGLADAAPKPTSLLASLDTKIELALPGKLKTLWNHPAGLKSIHFWAPCFKWCLVFAGMADYTRPAETLSVRQSGALAATGVIWARYSLVIIPRNVNLFCCNAFLGLTGIMQLIRIYLHTKKQEKLAAEEAAGASESPAAPAVTQA</sequence>
<dbReference type="KEGG" id="spu:754026"/>
<comment type="subcellular location">
    <subcellularLocation>
        <location evidence="1 9">Mitochondrion inner membrane</location>
        <topology evidence="1 9">Multi-pass membrane protein</topology>
    </subcellularLocation>
</comment>
<dbReference type="EnsemblMetazoa" id="XM_030994091">
    <property type="protein sequence ID" value="XP_030849951"/>
    <property type="gene ID" value="LOC754026"/>
</dbReference>
<comment type="function">
    <text evidence="9">Mediates the uptake of pyruvate into mitochondria.</text>
</comment>
<evidence type="ECO:0000256" key="8">
    <source>
        <dbReference type="ARBA" id="ARBA00023136"/>
    </source>
</evidence>
<protein>
    <recommendedName>
        <fullName evidence="9">Mitochondrial pyruvate carrier</fullName>
    </recommendedName>
</protein>
<dbReference type="GO" id="GO:0005743">
    <property type="term" value="C:mitochondrial inner membrane"/>
    <property type="evidence" value="ECO:0007669"/>
    <property type="project" value="UniProtKB-SubCell"/>
</dbReference>
<accession>A0A7M7PD59</accession>
<comment type="similarity">
    <text evidence="2 9">Belongs to the mitochondrial pyruvate carrier (MPC) (TC 2.A.105) family.</text>
</comment>
<keyword evidence="4 9" id="KW-0812">Transmembrane</keyword>
<dbReference type="InParanoid" id="A0A7M7PD59"/>
<evidence type="ECO:0000256" key="6">
    <source>
        <dbReference type="ARBA" id="ARBA00022989"/>
    </source>
</evidence>
<name>A0A7M7PD59_STRPU</name>
<dbReference type="GO" id="GO:0006850">
    <property type="term" value="P:pyruvate import into mitochondria"/>
    <property type="evidence" value="ECO:0007669"/>
    <property type="project" value="InterPro"/>
</dbReference>
<proteinExistence type="inferred from homology"/>
<evidence type="ECO:0000313" key="10">
    <source>
        <dbReference type="EnsemblMetazoa" id="XP_030849951"/>
    </source>
</evidence>
<evidence type="ECO:0000256" key="3">
    <source>
        <dbReference type="ARBA" id="ARBA00022448"/>
    </source>
</evidence>
<dbReference type="RefSeq" id="XP_030849951.1">
    <property type="nucleotide sequence ID" value="XM_030994091.1"/>
</dbReference>
<keyword evidence="6 9" id="KW-1133">Transmembrane helix</keyword>
<dbReference type="AlphaFoldDB" id="A0A7M7PD59"/>
<keyword evidence="3 9" id="KW-0813">Transport</keyword>
<dbReference type="GeneID" id="754026"/>
<keyword evidence="8 9" id="KW-0472">Membrane</keyword>
<evidence type="ECO:0000256" key="2">
    <source>
        <dbReference type="ARBA" id="ARBA00006416"/>
    </source>
</evidence>
<keyword evidence="7 9" id="KW-0496">Mitochondrion</keyword>
<evidence type="ECO:0000256" key="9">
    <source>
        <dbReference type="RuleBase" id="RU363100"/>
    </source>
</evidence>
<evidence type="ECO:0000256" key="7">
    <source>
        <dbReference type="ARBA" id="ARBA00023128"/>
    </source>
</evidence>
<organism evidence="10 11">
    <name type="scientific">Strongylocentrotus purpuratus</name>
    <name type="common">Purple sea urchin</name>
    <dbReference type="NCBI Taxonomy" id="7668"/>
    <lineage>
        <taxon>Eukaryota</taxon>
        <taxon>Metazoa</taxon>
        <taxon>Echinodermata</taxon>
        <taxon>Eleutherozoa</taxon>
        <taxon>Echinozoa</taxon>
        <taxon>Echinoidea</taxon>
        <taxon>Euechinoidea</taxon>
        <taxon>Echinacea</taxon>
        <taxon>Camarodonta</taxon>
        <taxon>Echinidea</taxon>
        <taxon>Strongylocentrotidae</taxon>
        <taxon>Strongylocentrotus</taxon>
    </lineage>
</organism>
<feature type="transmembrane region" description="Helical" evidence="9">
    <location>
        <begin position="115"/>
        <end position="137"/>
    </location>
</feature>
<evidence type="ECO:0000256" key="1">
    <source>
        <dbReference type="ARBA" id="ARBA00004448"/>
    </source>
</evidence>
<dbReference type="Proteomes" id="UP000007110">
    <property type="component" value="Unassembled WGS sequence"/>
</dbReference>
<keyword evidence="5 9" id="KW-0999">Mitochondrion inner membrane</keyword>